<feature type="region of interest" description="Disordered" evidence="1">
    <location>
        <begin position="77"/>
        <end position="125"/>
    </location>
</feature>
<evidence type="ECO:0008006" key="4">
    <source>
        <dbReference type="Google" id="ProtNLM"/>
    </source>
</evidence>
<protein>
    <recommendedName>
        <fullName evidence="4">Excreted virulence factor EspC, type VII ESX diderm</fullName>
    </recommendedName>
</protein>
<reference evidence="3" key="1">
    <citation type="journal article" date="2019" name="Int. J. Syst. Evol. Microbiol.">
        <title>The Global Catalogue of Microorganisms (GCM) 10K type strain sequencing project: providing services to taxonomists for standard genome sequencing and annotation.</title>
        <authorList>
            <consortium name="The Broad Institute Genomics Platform"/>
            <consortium name="The Broad Institute Genome Sequencing Center for Infectious Disease"/>
            <person name="Wu L."/>
            <person name="Ma J."/>
        </authorList>
    </citation>
    <scope>NUCLEOTIDE SEQUENCE [LARGE SCALE GENOMIC DNA]</scope>
    <source>
        <strain evidence="3">CGMCC 4.7405</strain>
    </source>
</reference>
<dbReference type="EMBL" id="JBHRZI010000011">
    <property type="protein sequence ID" value="MFC3891424.1"/>
    <property type="molecule type" value="Genomic_DNA"/>
</dbReference>
<dbReference type="RefSeq" id="WP_382370713.1">
    <property type="nucleotide sequence ID" value="NZ_JBHRZI010000011.1"/>
</dbReference>
<name>A0ABV8BPL8_9PSEU</name>
<feature type="compositionally biased region" description="Basic and acidic residues" evidence="1">
    <location>
        <begin position="79"/>
        <end position="104"/>
    </location>
</feature>
<comment type="caution">
    <text evidence="2">The sequence shown here is derived from an EMBL/GenBank/DDBJ whole genome shotgun (WGS) entry which is preliminary data.</text>
</comment>
<organism evidence="2 3">
    <name type="scientific">Lentzea rhizosphaerae</name>
    <dbReference type="NCBI Taxonomy" id="2041025"/>
    <lineage>
        <taxon>Bacteria</taxon>
        <taxon>Bacillati</taxon>
        <taxon>Actinomycetota</taxon>
        <taxon>Actinomycetes</taxon>
        <taxon>Pseudonocardiales</taxon>
        <taxon>Pseudonocardiaceae</taxon>
        <taxon>Lentzea</taxon>
    </lineage>
</organism>
<keyword evidence="3" id="KW-1185">Reference proteome</keyword>
<accession>A0ABV8BPL8</accession>
<dbReference type="Proteomes" id="UP001595690">
    <property type="component" value="Unassembled WGS sequence"/>
</dbReference>
<sequence length="125" mass="13919">MTKSRPEPLLDVARGDAARSHVLRESLKILRDRSGDPAFGKLVDDVLTGRRGLREAVASPLFNQALTPGVQEAAQRYKGMSEEERERLAADGEDRLNRLRDELSKPVSPDDDEDFGDTGYLQPSR</sequence>
<evidence type="ECO:0000256" key="1">
    <source>
        <dbReference type="SAM" id="MobiDB-lite"/>
    </source>
</evidence>
<evidence type="ECO:0000313" key="3">
    <source>
        <dbReference type="Proteomes" id="UP001595690"/>
    </source>
</evidence>
<proteinExistence type="predicted"/>
<gene>
    <name evidence="2" type="ORF">ACFOWZ_08045</name>
</gene>
<evidence type="ECO:0000313" key="2">
    <source>
        <dbReference type="EMBL" id="MFC3891424.1"/>
    </source>
</evidence>